<dbReference type="SMART" id="SM00044">
    <property type="entry name" value="CYCc"/>
    <property type="match status" value="1"/>
</dbReference>
<dbReference type="GO" id="GO:0004016">
    <property type="term" value="F:adenylate cyclase activity"/>
    <property type="evidence" value="ECO:0007669"/>
    <property type="project" value="UniProtKB-ARBA"/>
</dbReference>
<dbReference type="InterPro" id="IPR029787">
    <property type="entry name" value="Nucleotide_cyclase"/>
</dbReference>
<dbReference type="GO" id="GO:0035556">
    <property type="term" value="P:intracellular signal transduction"/>
    <property type="evidence" value="ECO:0007669"/>
    <property type="project" value="InterPro"/>
</dbReference>
<dbReference type="EMBL" id="PYYB01000004">
    <property type="protein sequence ID" value="PTL54863.1"/>
    <property type="molecule type" value="Genomic_DNA"/>
</dbReference>
<reference evidence="3 4" key="1">
    <citation type="submission" date="2018-03" db="EMBL/GenBank/DDBJ databases">
        <title>Aquarubrobacter algicola gen. nov., sp. nov., a novel actinobacterium isolated from shallow eutrophic lake during the end of cyanobacterial harmful algal blooms.</title>
        <authorList>
            <person name="Chun S.J."/>
        </authorList>
    </citation>
    <scope>NUCLEOTIDE SEQUENCE [LARGE SCALE GENOMIC DNA]</scope>
    <source>
        <strain evidence="3 4">Seoho-28</strain>
    </source>
</reference>
<dbReference type="AlphaFoldDB" id="A0A2T4UCB1"/>
<dbReference type="InterPro" id="IPR050697">
    <property type="entry name" value="Adenylyl/Guanylyl_Cyclase_3/4"/>
</dbReference>
<dbReference type="Gene3D" id="3.30.70.1230">
    <property type="entry name" value="Nucleotide cyclase"/>
    <property type="match status" value="1"/>
</dbReference>
<gene>
    <name evidence="3" type="ORF">C7Y72_19975</name>
</gene>
<comment type="caution">
    <text evidence="3">The sequence shown here is derived from an EMBL/GenBank/DDBJ whole genome shotgun (WGS) entry which is preliminary data.</text>
</comment>
<proteinExistence type="inferred from homology"/>
<evidence type="ECO:0000313" key="4">
    <source>
        <dbReference type="Proteomes" id="UP000240739"/>
    </source>
</evidence>
<organism evidence="3 4">
    <name type="scientific">Paraconexibacter algicola</name>
    <dbReference type="NCBI Taxonomy" id="2133960"/>
    <lineage>
        <taxon>Bacteria</taxon>
        <taxon>Bacillati</taxon>
        <taxon>Actinomycetota</taxon>
        <taxon>Thermoleophilia</taxon>
        <taxon>Solirubrobacterales</taxon>
        <taxon>Paraconexibacteraceae</taxon>
        <taxon>Paraconexibacter</taxon>
    </lineage>
</organism>
<evidence type="ECO:0000256" key="1">
    <source>
        <dbReference type="ARBA" id="ARBA00005381"/>
    </source>
</evidence>
<dbReference type="PANTHER" id="PTHR43081:SF19">
    <property type="entry name" value="PH-SENSITIVE ADENYLATE CYCLASE RV1264"/>
    <property type="match status" value="1"/>
</dbReference>
<dbReference type="RefSeq" id="WP_107570963.1">
    <property type="nucleotide sequence ID" value="NZ_PYYB01000004.1"/>
</dbReference>
<dbReference type="Pfam" id="PF16701">
    <property type="entry name" value="Ad_Cy_reg"/>
    <property type="match status" value="1"/>
</dbReference>
<dbReference type="CDD" id="cd07302">
    <property type="entry name" value="CHD"/>
    <property type="match status" value="1"/>
</dbReference>
<feature type="domain" description="Guanylate cyclase" evidence="2">
    <location>
        <begin position="210"/>
        <end position="319"/>
    </location>
</feature>
<keyword evidence="4" id="KW-1185">Reference proteome</keyword>
<sequence length="374" mass="39930">MSAPWHGFLDGLEGRAREERVELLEWLADRGFTDAELHRAHAEGLLAFLPAERVVMGGPPTLTAAQLADRAGVPLELLQAVRASQGLAIADPDRVDFAEAETRAVELTARFAELGVSEAQMVAIGRVLGRGLAQAAQVMRRTVLELTLEPGLRERELAERFEATVEVVLPHVGPLLESMVRMHLRDMVRGETLDLRAREEGAIPGAREVAVAFADLVGFTRLGQEVPPQEVGRVAERLEVLGAAVATGPVRLVKTIGDAVMLVSDEPAALVVAGLALVDLVAAEGEEFPQVRVGIAQGSATSVGGDWFGAPVNLASRMTSLARTGSVLATQEAHDAAADDPRLAWSFAGERRVKGVRGGVKTFRARRAPDPERA</sequence>
<protein>
    <submittedName>
        <fullName evidence="3">Adenylate/guanylate cyclase domain-containing protein</fullName>
    </submittedName>
</protein>
<evidence type="ECO:0000313" key="3">
    <source>
        <dbReference type="EMBL" id="PTL54863.1"/>
    </source>
</evidence>
<comment type="similarity">
    <text evidence="1">Belongs to the adenylyl cyclase class-3 family.</text>
</comment>
<accession>A0A2T4UCB1</accession>
<dbReference type="Proteomes" id="UP000240739">
    <property type="component" value="Unassembled WGS sequence"/>
</dbReference>
<dbReference type="InterPro" id="IPR001054">
    <property type="entry name" value="A/G_cyclase"/>
</dbReference>
<dbReference type="OrthoDB" id="310836at2"/>
<dbReference type="PANTHER" id="PTHR43081">
    <property type="entry name" value="ADENYLATE CYCLASE, TERMINAL-DIFFERENTIATION SPECIFIC-RELATED"/>
    <property type="match status" value="1"/>
</dbReference>
<dbReference type="Pfam" id="PF00211">
    <property type="entry name" value="Guanylate_cyc"/>
    <property type="match status" value="1"/>
</dbReference>
<evidence type="ECO:0000259" key="2">
    <source>
        <dbReference type="PROSITE" id="PS50125"/>
    </source>
</evidence>
<dbReference type="PROSITE" id="PS50125">
    <property type="entry name" value="GUANYLATE_CYCLASE_2"/>
    <property type="match status" value="1"/>
</dbReference>
<dbReference type="GO" id="GO:0006171">
    <property type="term" value="P:cAMP biosynthetic process"/>
    <property type="evidence" value="ECO:0007669"/>
    <property type="project" value="TreeGrafter"/>
</dbReference>
<name>A0A2T4UCB1_9ACTN</name>
<dbReference type="InterPro" id="IPR032026">
    <property type="entry name" value="Ad_Cy_reg"/>
</dbReference>
<dbReference type="SUPFAM" id="SSF55073">
    <property type="entry name" value="Nucleotide cyclase"/>
    <property type="match status" value="1"/>
</dbReference>